<feature type="region of interest" description="Disordered" evidence="1">
    <location>
        <begin position="53"/>
        <end position="86"/>
    </location>
</feature>
<dbReference type="PANTHER" id="PTHR47436:SF1">
    <property type="entry name" value="SET DOMAIN-CONTAINING PROTEIN"/>
    <property type="match status" value="1"/>
</dbReference>
<dbReference type="InterPro" id="IPR044237">
    <property type="entry name" value="ATXR2-like"/>
</dbReference>
<dbReference type="PANTHER" id="PTHR47436">
    <property type="entry name" value="HISTONE-LYSINE N-METHYLTRANSFERASE ATXR2"/>
    <property type="match status" value="1"/>
</dbReference>
<dbReference type="GO" id="GO:0008168">
    <property type="term" value="F:methyltransferase activity"/>
    <property type="evidence" value="ECO:0007669"/>
    <property type="project" value="InterPro"/>
</dbReference>
<dbReference type="EMBL" id="JAJAGQ010000003">
    <property type="protein sequence ID" value="KAJ8568511.1"/>
    <property type="molecule type" value="Genomic_DNA"/>
</dbReference>
<dbReference type="OrthoDB" id="1736372at2759"/>
<name>A0A9Q1MUR6_9SOLA</name>
<dbReference type="AlphaFoldDB" id="A0A9Q1MUR6"/>
<sequence length="143" mass="15931">MLAGAQHSSHKVDCLVCSYCFCFIGSIELQIGRKLYLEQMGVSPNNECHMQKDCYNSDSSVGEDDSDVEDQQVSGECSSSPSKDKIPLPKDVVESLFNGEMQLPYTEKFSLPPVVSCHGGCKENYYCRLSRFKTQQLCGSSEY</sequence>
<dbReference type="Proteomes" id="UP001152561">
    <property type="component" value="Unassembled WGS sequence"/>
</dbReference>
<keyword evidence="3" id="KW-1185">Reference proteome</keyword>
<protein>
    <submittedName>
        <fullName evidence="2">Uncharacterized protein</fullName>
    </submittedName>
</protein>
<evidence type="ECO:0000313" key="2">
    <source>
        <dbReference type="EMBL" id="KAJ8568511.1"/>
    </source>
</evidence>
<evidence type="ECO:0000313" key="3">
    <source>
        <dbReference type="Proteomes" id="UP001152561"/>
    </source>
</evidence>
<reference evidence="3" key="1">
    <citation type="journal article" date="2023" name="Proc. Natl. Acad. Sci. U.S.A.">
        <title>Genomic and structural basis for evolution of tropane alkaloid biosynthesis.</title>
        <authorList>
            <person name="Wanga Y.-J."/>
            <person name="Taina T."/>
            <person name="Yua J.-Y."/>
            <person name="Lia J."/>
            <person name="Xua B."/>
            <person name="Chenc J."/>
            <person name="D'Auriad J.C."/>
            <person name="Huanga J.-P."/>
            <person name="Huanga S.-X."/>
        </authorList>
    </citation>
    <scope>NUCLEOTIDE SEQUENCE [LARGE SCALE GENOMIC DNA]</scope>
    <source>
        <strain evidence="3">cv. KIB-2019</strain>
    </source>
</reference>
<accession>A0A9Q1MUR6</accession>
<gene>
    <name evidence="2" type="ORF">K7X08_028044</name>
</gene>
<evidence type="ECO:0000256" key="1">
    <source>
        <dbReference type="SAM" id="MobiDB-lite"/>
    </source>
</evidence>
<proteinExistence type="predicted"/>
<organism evidence="2 3">
    <name type="scientific">Anisodus acutangulus</name>
    <dbReference type="NCBI Taxonomy" id="402998"/>
    <lineage>
        <taxon>Eukaryota</taxon>
        <taxon>Viridiplantae</taxon>
        <taxon>Streptophyta</taxon>
        <taxon>Embryophyta</taxon>
        <taxon>Tracheophyta</taxon>
        <taxon>Spermatophyta</taxon>
        <taxon>Magnoliopsida</taxon>
        <taxon>eudicotyledons</taxon>
        <taxon>Gunneridae</taxon>
        <taxon>Pentapetalae</taxon>
        <taxon>asterids</taxon>
        <taxon>lamiids</taxon>
        <taxon>Solanales</taxon>
        <taxon>Solanaceae</taxon>
        <taxon>Solanoideae</taxon>
        <taxon>Hyoscyameae</taxon>
        <taxon>Anisodus</taxon>
    </lineage>
</organism>
<comment type="caution">
    <text evidence="2">The sequence shown here is derived from an EMBL/GenBank/DDBJ whole genome shotgun (WGS) entry which is preliminary data.</text>
</comment>
<feature type="compositionally biased region" description="Acidic residues" evidence="1">
    <location>
        <begin position="61"/>
        <end position="70"/>
    </location>
</feature>